<proteinExistence type="predicted"/>
<dbReference type="EMBL" id="JAAAXW010000699">
    <property type="protein sequence ID" value="KAF9536473.1"/>
    <property type="molecule type" value="Genomic_DNA"/>
</dbReference>
<sequence>MIAHKNEDVLITLSYPPNNTQGCRANVNIGSKRWVKVASLTSRTKGFLDITMTGLEEQRSSKGFRFLSILDDQDTILSLNLISKKSRSITAVIQENRVLRDGCFVFKILLTSSSTTKDPKPRETYLKASSAIHALSLMEADVTLGGPHTASTLPALVDQILETNVAMASIDKIEGHNELTVLVPPDLTSEAACDHDSLLPSYSPAVEPLSNATVVEVLPDVHFYHFDQVNGASIFKAHLANLNKYPGLLLYANKSRVAKEELMTHMASLTPCTSQTPVVVDVSCFAFLAFKNLIECAYTQDPEGTLHTSSTRISDLNASHKGPQSIDENSSEDDTEQLKVHE</sequence>
<protein>
    <submittedName>
        <fullName evidence="2">Uncharacterized protein</fullName>
    </submittedName>
</protein>
<reference evidence="2" key="1">
    <citation type="journal article" date="2020" name="Fungal Divers.">
        <title>Resolving the Mortierellaceae phylogeny through synthesis of multi-gene phylogenetics and phylogenomics.</title>
        <authorList>
            <person name="Vandepol N."/>
            <person name="Liber J."/>
            <person name="Desiro A."/>
            <person name="Na H."/>
            <person name="Kennedy M."/>
            <person name="Barry K."/>
            <person name="Grigoriev I.V."/>
            <person name="Miller A.N."/>
            <person name="O'Donnell K."/>
            <person name="Stajich J.E."/>
            <person name="Bonito G."/>
        </authorList>
    </citation>
    <scope>NUCLEOTIDE SEQUENCE</scope>
    <source>
        <strain evidence="2">NRRL 2591</strain>
    </source>
</reference>
<name>A0A9P6EWE4_9FUNG</name>
<dbReference type="Proteomes" id="UP000723463">
    <property type="component" value="Unassembled WGS sequence"/>
</dbReference>
<evidence type="ECO:0000256" key="1">
    <source>
        <dbReference type="SAM" id="MobiDB-lite"/>
    </source>
</evidence>
<feature type="compositionally biased region" description="Polar residues" evidence="1">
    <location>
        <begin position="306"/>
        <end position="317"/>
    </location>
</feature>
<feature type="region of interest" description="Disordered" evidence="1">
    <location>
        <begin position="303"/>
        <end position="342"/>
    </location>
</feature>
<gene>
    <name evidence="2" type="ORF">EC957_010715</name>
</gene>
<evidence type="ECO:0000313" key="3">
    <source>
        <dbReference type="Proteomes" id="UP000723463"/>
    </source>
</evidence>
<keyword evidence="3" id="KW-1185">Reference proteome</keyword>
<dbReference type="AlphaFoldDB" id="A0A9P6EWE4"/>
<organism evidence="2 3">
    <name type="scientific">Mortierella hygrophila</name>
    <dbReference type="NCBI Taxonomy" id="979708"/>
    <lineage>
        <taxon>Eukaryota</taxon>
        <taxon>Fungi</taxon>
        <taxon>Fungi incertae sedis</taxon>
        <taxon>Mucoromycota</taxon>
        <taxon>Mortierellomycotina</taxon>
        <taxon>Mortierellomycetes</taxon>
        <taxon>Mortierellales</taxon>
        <taxon>Mortierellaceae</taxon>
        <taxon>Mortierella</taxon>
    </lineage>
</organism>
<accession>A0A9P6EWE4</accession>
<comment type="caution">
    <text evidence="2">The sequence shown here is derived from an EMBL/GenBank/DDBJ whole genome shotgun (WGS) entry which is preliminary data.</text>
</comment>
<evidence type="ECO:0000313" key="2">
    <source>
        <dbReference type="EMBL" id="KAF9536473.1"/>
    </source>
</evidence>